<accession>A0ABR3F217</accession>
<sequence>MHAPSQQLTSTNKATQWVSDQTLAVKFSTKSVKSSLSTPPLHEYYQQTNAITFLLDRRGTNQSYTGQFTIGEIASNSTGITNMPKLDVEEVHKLLDSDQHWQALTDKNNGIIGPDGQVIKVKSIVPRAPSGQLVAVMDSGFTFSRVPRKSPTPSTAVSNAPSTTPPRTVPCGQMLNISFTLVEITIRCTRWIP</sequence>
<feature type="compositionally biased region" description="Polar residues" evidence="1">
    <location>
        <begin position="151"/>
        <end position="162"/>
    </location>
</feature>
<evidence type="ECO:0000313" key="2">
    <source>
        <dbReference type="EMBL" id="KAL0569169.1"/>
    </source>
</evidence>
<evidence type="ECO:0000313" key="3">
    <source>
        <dbReference type="Proteomes" id="UP001465976"/>
    </source>
</evidence>
<comment type="caution">
    <text evidence="2">The sequence shown here is derived from an EMBL/GenBank/DDBJ whole genome shotgun (WGS) entry which is preliminary data.</text>
</comment>
<organism evidence="2 3">
    <name type="scientific">Marasmius crinis-equi</name>
    <dbReference type="NCBI Taxonomy" id="585013"/>
    <lineage>
        <taxon>Eukaryota</taxon>
        <taxon>Fungi</taxon>
        <taxon>Dikarya</taxon>
        <taxon>Basidiomycota</taxon>
        <taxon>Agaricomycotina</taxon>
        <taxon>Agaricomycetes</taxon>
        <taxon>Agaricomycetidae</taxon>
        <taxon>Agaricales</taxon>
        <taxon>Marasmiineae</taxon>
        <taxon>Marasmiaceae</taxon>
        <taxon>Marasmius</taxon>
    </lineage>
</organism>
<dbReference type="Proteomes" id="UP001465976">
    <property type="component" value="Unassembled WGS sequence"/>
</dbReference>
<gene>
    <name evidence="2" type="ORF">V5O48_012797</name>
</gene>
<keyword evidence="3" id="KW-1185">Reference proteome</keyword>
<dbReference type="EMBL" id="JBAHYK010001177">
    <property type="protein sequence ID" value="KAL0569169.1"/>
    <property type="molecule type" value="Genomic_DNA"/>
</dbReference>
<evidence type="ECO:0000256" key="1">
    <source>
        <dbReference type="SAM" id="MobiDB-lite"/>
    </source>
</evidence>
<feature type="region of interest" description="Disordered" evidence="1">
    <location>
        <begin position="146"/>
        <end position="167"/>
    </location>
</feature>
<proteinExistence type="predicted"/>
<dbReference type="Gene3D" id="2.40.70.10">
    <property type="entry name" value="Acid Proteases"/>
    <property type="match status" value="1"/>
</dbReference>
<name>A0ABR3F217_9AGAR</name>
<reference evidence="2 3" key="1">
    <citation type="submission" date="2024-02" db="EMBL/GenBank/DDBJ databases">
        <title>A draft genome for the cacao thread blight pathogen Marasmius crinis-equi.</title>
        <authorList>
            <person name="Cohen S.P."/>
            <person name="Baruah I.K."/>
            <person name="Amoako-Attah I."/>
            <person name="Bukari Y."/>
            <person name="Meinhardt L.W."/>
            <person name="Bailey B.A."/>
        </authorList>
    </citation>
    <scope>NUCLEOTIDE SEQUENCE [LARGE SCALE GENOMIC DNA]</scope>
    <source>
        <strain evidence="2 3">GH-76</strain>
    </source>
</reference>
<protein>
    <submittedName>
        <fullName evidence="2">Uncharacterized protein</fullName>
    </submittedName>
</protein>
<dbReference type="InterPro" id="IPR021109">
    <property type="entry name" value="Peptidase_aspartic_dom_sf"/>
</dbReference>